<protein>
    <submittedName>
        <fullName evidence="5">Tudor domain-containing protein 3</fullName>
    </submittedName>
</protein>
<evidence type="ECO:0000256" key="3">
    <source>
        <dbReference type="SAM" id="MobiDB-lite"/>
    </source>
</evidence>
<dbReference type="SMART" id="SM01161">
    <property type="entry name" value="DUF1767"/>
    <property type="match status" value="1"/>
</dbReference>
<feature type="region of interest" description="Disordered" evidence="3">
    <location>
        <begin position="250"/>
        <end position="318"/>
    </location>
</feature>
<keyword evidence="6" id="KW-1185">Reference proteome</keyword>
<organism evidence="5 6">
    <name type="scientific">Quillaja saponaria</name>
    <name type="common">Soap bark tree</name>
    <dbReference type="NCBI Taxonomy" id="32244"/>
    <lineage>
        <taxon>Eukaryota</taxon>
        <taxon>Viridiplantae</taxon>
        <taxon>Streptophyta</taxon>
        <taxon>Embryophyta</taxon>
        <taxon>Tracheophyta</taxon>
        <taxon>Spermatophyta</taxon>
        <taxon>Magnoliopsida</taxon>
        <taxon>eudicotyledons</taxon>
        <taxon>Gunneridae</taxon>
        <taxon>Pentapetalae</taxon>
        <taxon>rosids</taxon>
        <taxon>fabids</taxon>
        <taxon>Fabales</taxon>
        <taxon>Quillajaceae</taxon>
        <taxon>Quillaja</taxon>
    </lineage>
</organism>
<dbReference type="InterPro" id="IPR042470">
    <property type="entry name" value="RMI1_N_C_sf"/>
</dbReference>
<dbReference type="Proteomes" id="UP001163823">
    <property type="component" value="Chromosome 2"/>
</dbReference>
<evidence type="ECO:0000256" key="2">
    <source>
        <dbReference type="ARBA" id="ARBA00023242"/>
    </source>
</evidence>
<proteinExistence type="predicted"/>
<sequence>MALKMEDSSTEAVLETLRKRGWFFGGTEQVKAMIVINSALADDSTAVLNLVESELLNADLRSIGGKSLPDTSLLGKTSYLQGPKILQISSVRDITKSTIEDFAETSSSRRLLRLGLTDGHTEITAVEYSHISSIPDNVIPGTKIRLENKAEIHSGIVCLNPKVLAVLGGVVQPLYEEWQMNQKYSGFSRSSLRVLQESDTGGPPPFQKLTSSDYAKWGPRSSRPTAAVMNTELRPTRRWENLDKKADNKDVILKTTLPAERAEEKPSSSGTRPKEVVESVPVQNQAAAQKLLQKMSQQSDHHPKGWRIRGKAKQEDPEVFTLDEYEDRKTQAKPLMNHGVSDINRDEDLAWQLQSQFDLEDSQISVERGSHGTEAENIRMSMFNYERDYDSGYGGRGRWSGSGRGRG</sequence>
<feature type="region of interest" description="Disordered" evidence="3">
    <location>
        <begin position="195"/>
        <end position="234"/>
    </location>
</feature>
<dbReference type="InterPro" id="IPR013894">
    <property type="entry name" value="RMI1_OB"/>
</dbReference>
<dbReference type="PANTHER" id="PTHR13681:SF24">
    <property type="entry name" value="TUDOR DOMAIN-CONTAINING PROTEIN 3"/>
    <property type="match status" value="1"/>
</dbReference>
<evidence type="ECO:0000256" key="1">
    <source>
        <dbReference type="ARBA" id="ARBA00004123"/>
    </source>
</evidence>
<comment type="subcellular location">
    <subcellularLocation>
        <location evidence="1">Nucleus</location>
    </subcellularLocation>
</comment>
<dbReference type="GO" id="GO:0005634">
    <property type="term" value="C:nucleus"/>
    <property type="evidence" value="ECO:0007669"/>
    <property type="project" value="UniProtKB-SubCell"/>
</dbReference>
<comment type="caution">
    <text evidence="5">The sequence shown here is derived from an EMBL/GenBank/DDBJ whole genome shotgun (WGS) entry which is preliminary data.</text>
</comment>
<reference evidence="5" key="1">
    <citation type="journal article" date="2023" name="Science">
        <title>Elucidation of the pathway for biosynthesis of saponin adjuvants from the soapbark tree.</title>
        <authorList>
            <person name="Reed J."/>
            <person name="Orme A."/>
            <person name="El-Demerdash A."/>
            <person name="Owen C."/>
            <person name="Martin L.B.B."/>
            <person name="Misra R.C."/>
            <person name="Kikuchi S."/>
            <person name="Rejzek M."/>
            <person name="Martin A.C."/>
            <person name="Harkess A."/>
            <person name="Leebens-Mack J."/>
            <person name="Louveau T."/>
            <person name="Stephenson M.J."/>
            <person name="Osbourn A."/>
        </authorList>
    </citation>
    <scope>NUCLEOTIDE SEQUENCE</scope>
    <source>
        <strain evidence="5">S10</strain>
    </source>
</reference>
<gene>
    <name evidence="5" type="ORF">O6P43_002314</name>
</gene>
<keyword evidence="2" id="KW-0539">Nucleus</keyword>
<dbReference type="Gene3D" id="2.40.50.770">
    <property type="entry name" value="RecQ-mediated genome instability protein Rmi1, C-terminal domain"/>
    <property type="match status" value="1"/>
</dbReference>
<feature type="non-terminal residue" evidence="5">
    <location>
        <position position="1"/>
    </location>
</feature>
<evidence type="ECO:0000259" key="4">
    <source>
        <dbReference type="Pfam" id="PF08585"/>
    </source>
</evidence>
<dbReference type="EMBL" id="JARAOO010000002">
    <property type="protein sequence ID" value="KAJ7978848.1"/>
    <property type="molecule type" value="Genomic_DNA"/>
</dbReference>
<evidence type="ECO:0000313" key="6">
    <source>
        <dbReference type="Proteomes" id="UP001163823"/>
    </source>
</evidence>
<evidence type="ECO:0000313" key="5">
    <source>
        <dbReference type="EMBL" id="KAJ7978848.1"/>
    </source>
</evidence>
<accession>A0AAD7VKA9</accession>
<dbReference type="AlphaFoldDB" id="A0AAD7VKA9"/>
<dbReference type="KEGG" id="qsa:O6P43_002314"/>
<name>A0AAD7VKA9_QUISA</name>
<feature type="compositionally biased region" description="Basic and acidic residues" evidence="3">
    <location>
        <begin position="260"/>
        <end position="277"/>
    </location>
</feature>
<feature type="domain" description="RecQ mediated genome instability protein 1 OB-fold" evidence="4">
    <location>
        <begin position="77"/>
        <end position="180"/>
    </location>
</feature>
<dbReference type="PANTHER" id="PTHR13681">
    <property type="entry name" value="SURVIVAL OF MOTOR NEURON-RELATED-SPLICING FACTOR 30-RELATED"/>
    <property type="match status" value="1"/>
</dbReference>
<feature type="compositionally biased region" description="Low complexity" evidence="3">
    <location>
        <begin position="283"/>
        <end position="298"/>
    </location>
</feature>
<dbReference type="Pfam" id="PF08585">
    <property type="entry name" value="RMI1_N_C"/>
    <property type="match status" value="1"/>
</dbReference>